<dbReference type="InterPro" id="IPR000425">
    <property type="entry name" value="MIP"/>
</dbReference>
<dbReference type="GO" id="GO:0005886">
    <property type="term" value="C:plasma membrane"/>
    <property type="evidence" value="ECO:0007669"/>
    <property type="project" value="UniProtKB-SubCell"/>
</dbReference>
<evidence type="ECO:0000256" key="1">
    <source>
        <dbReference type="ARBA" id="ARBA00004651"/>
    </source>
</evidence>
<comment type="similarity">
    <text evidence="2 8">Belongs to the MIP/aquaporin (TC 1.A.8) family.</text>
</comment>
<feature type="transmembrane region" description="Helical" evidence="9">
    <location>
        <begin position="150"/>
        <end position="171"/>
    </location>
</feature>
<sequence>MDRTTFPESGNMPRPRPVVQPFAGRIGGNQGLVVDRTDPDNADLLKKVPDAAPLMTFREGFDLRGFWDIDLWKFGFIECMGTMMMVFVTSWMAVRPASAATNVSPTSSSGVFSTSTFLGPLFGGISNWLFLTLFIFSFSNVSGSHLNPTITLATFFARLISLPRMVIYLLGQTLGGTLAGLILRSAYGSRDFTVGGCAVNTHLVPVDEAFLLEFIFCLVLIFLSFGVGLDPRQSSIYGAALSPFLVGMTLGVVSWGSSFTRAGYAGACEYILDTLRCGEVGRKCLQNDMLTHYVHDSAKSGPMLRRLCSYQFSGIPLDSVGRPSRCFHRARYCLLCRASLGTLKVTYGAAFSECRKM</sequence>
<evidence type="ECO:0000256" key="7">
    <source>
        <dbReference type="ARBA" id="ARBA00023136"/>
    </source>
</evidence>
<evidence type="ECO:0000313" key="10">
    <source>
        <dbReference type="EMBL" id="KAB8211504.1"/>
    </source>
</evidence>
<dbReference type="InterPro" id="IPR022357">
    <property type="entry name" value="MIP_CS"/>
</dbReference>
<keyword evidence="6 9" id="KW-1133">Transmembrane helix</keyword>
<keyword evidence="11" id="KW-1185">Reference proteome</keyword>
<evidence type="ECO:0000313" key="11">
    <source>
        <dbReference type="Proteomes" id="UP000326532"/>
    </source>
</evidence>
<reference evidence="10 11" key="1">
    <citation type="submission" date="2019-04" db="EMBL/GenBank/DDBJ databases">
        <title>Fungal friends and foes A comparative genomics study of 23 Aspergillus species from section Flavi.</title>
        <authorList>
            <consortium name="DOE Joint Genome Institute"/>
            <person name="Kjaerbolling I."/>
            <person name="Vesth T.C."/>
            <person name="Frisvad J.C."/>
            <person name="Nybo J.L."/>
            <person name="Theobald S."/>
            <person name="Kildgaard S."/>
            <person name="Petersen T.I."/>
            <person name="Kuo A."/>
            <person name="Sato A."/>
            <person name="Lyhne E.K."/>
            <person name="Kogle M.E."/>
            <person name="Wiebenga A."/>
            <person name="Kun R.S."/>
            <person name="Lubbers R.J."/>
            <person name="Makela M.R."/>
            <person name="Barry K."/>
            <person name="Chovatia M."/>
            <person name="Clum A."/>
            <person name="Daum C."/>
            <person name="Haridas S."/>
            <person name="He G."/>
            <person name="LaButti K."/>
            <person name="Lipzen A."/>
            <person name="Mondo S."/>
            <person name="Pangilinan J."/>
            <person name="Riley R."/>
            <person name="Salamov A."/>
            <person name="Simmons B.A."/>
            <person name="Magnuson J.K."/>
            <person name="Henrissat B."/>
            <person name="Mortensen U.H."/>
            <person name="Larsen T.O."/>
            <person name="De vries R.P."/>
            <person name="Grigoriev I.V."/>
            <person name="Machida M."/>
            <person name="Baker S.E."/>
            <person name="Andersen M.R."/>
        </authorList>
    </citation>
    <scope>NUCLEOTIDE SEQUENCE [LARGE SCALE GENOMIC DNA]</scope>
    <source>
        <strain evidence="10 11">CBS 117618</strain>
    </source>
</reference>
<dbReference type="Pfam" id="PF00230">
    <property type="entry name" value="MIP"/>
    <property type="match status" value="1"/>
</dbReference>
<dbReference type="InterPro" id="IPR023271">
    <property type="entry name" value="Aquaporin-like"/>
</dbReference>
<organism evidence="10 11">
    <name type="scientific">Aspergillus parasiticus</name>
    <dbReference type="NCBI Taxonomy" id="5067"/>
    <lineage>
        <taxon>Eukaryota</taxon>
        <taxon>Fungi</taxon>
        <taxon>Dikarya</taxon>
        <taxon>Ascomycota</taxon>
        <taxon>Pezizomycotina</taxon>
        <taxon>Eurotiomycetes</taxon>
        <taxon>Eurotiomycetidae</taxon>
        <taxon>Eurotiales</taxon>
        <taxon>Aspergillaceae</taxon>
        <taxon>Aspergillus</taxon>
        <taxon>Aspergillus subgen. Circumdati</taxon>
    </lineage>
</organism>
<feature type="transmembrane region" description="Helical" evidence="9">
    <location>
        <begin position="236"/>
        <end position="256"/>
    </location>
</feature>
<evidence type="ECO:0000256" key="3">
    <source>
        <dbReference type="ARBA" id="ARBA00022448"/>
    </source>
</evidence>
<keyword evidence="3 8" id="KW-0813">Transport</keyword>
<dbReference type="PANTHER" id="PTHR19139">
    <property type="entry name" value="AQUAPORIN TRANSPORTER"/>
    <property type="match status" value="1"/>
</dbReference>
<name>A0A5N6E3I5_ASPPA</name>
<dbReference type="Proteomes" id="UP000326532">
    <property type="component" value="Unassembled WGS sequence"/>
</dbReference>
<keyword evidence="7 9" id="KW-0472">Membrane</keyword>
<evidence type="ECO:0000256" key="2">
    <source>
        <dbReference type="ARBA" id="ARBA00006175"/>
    </source>
</evidence>
<dbReference type="InterPro" id="IPR034294">
    <property type="entry name" value="Aquaporin_transptr"/>
</dbReference>
<dbReference type="AlphaFoldDB" id="A0A5N6E3I5"/>
<keyword evidence="5 8" id="KW-0812">Transmembrane</keyword>
<accession>A0A5N6E3I5</accession>
<comment type="subcellular location">
    <subcellularLocation>
        <location evidence="1">Cell membrane</location>
        <topology evidence="1">Multi-pass membrane protein</topology>
    </subcellularLocation>
</comment>
<evidence type="ECO:0000256" key="9">
    <source>
        <dbReference type="SAM" id="Phobius"/>
    </source>
</evidence>
<protein>
    <submittedName>
        <fullName evidence="10">Major intrinsic protein-domain-containing protein</fullName>
    </submittedName>
</protein>
<feature type="transmembrane region" description="Helical" evidence="9">
    <location>
        <begin position="74"/>
        <end position="94"/>
    </location>
</feature>
<keyword evidence="4" id="KW-1003">Cell membrane</keyword>
<dbReference type="Gene3D" id="1.20.1080.10">
    <property type="entry name" value="Glycerol uptake facilitator protein"/>
    <property type="match status" value="1"/>
</dbReference>
<dbReference type="VEuPathDB" id="FungiDB:BDV34DRAFT_234757"/>
<dbReference type="PROSITE" id="PS00221">
    <property type="entry name" value="MIP"/>
    <property type="match status" value="1"/>
</dbReference>
<dbReference type="GO" id="GO:0015250">
    <property type="term" value="F:water channel activity"/>
    <property type="evidence" value="ECO:0007669"/>
    <property type="project" value="TreeGrafter"/>
</dbReference>
<evidence type="ECO:0000256" key="6">
    <source>
        <dbReference type="ARBA" id="ARBA00022989"/>
    </source>
</evidence>
<evidence type="ECO:0000256" key="4">
    <source>
        <dbReference type="ARBA" id="ARBA00022475"/>
    </source>
</evidence>
<feature type="transmembrane region" description="Helical" evidence="9">
    <location>
        <begin position="114"/>
        <end position="138"/>
    </location>
</feature>
<dbReference type="PANTHER" id="PTHR19139:SF199">
    <property type="entry name" value="MIP17260P"/>
    <property type="match status" value="1"/>
</dbReference>
<dbReference type="OMA" id="IWIAFDH"/>
<evidence type="ECO:0000256" key="8">
    <source>
        <dbReference type="RuleBase" id="RU000477"/>
    </source>
</evidence>
<evidence type="ECO:0000256" key="5">
    <source>
        <dbReference type="ARBA" id="ARBA00022692"/>
    </source>
</evidence>
<dbReference type="EMBL" id="ML734938">
    <property type="protein sequence ID" value="KAB8211504.1"/>
    <property type="molecule type" value="Genomic_DNA"/>
</dbReference>
<gene>
    <name evidence="10" type="ORF">BDV34DRAFT_234757</name>
</gene>
<proteinExistence type="inferred from homology"/>
<dbReference type="PRINTS" id="PR00783">
    <property type="entry name" value="MINTRINSICP"/>
</dbReference>
<dbReference type="SUPFAM" id="SSF81338">
    <property type="entry name" value="Aquaporin-like"/>
    <property type="match status" value="1"/>
</dbReference>
<feature type="transmembrane region" description="Helical" evidence="9">
    <location>
        <begin position="209"/>
        <end position="229"/>
    </location>
</feature>